<name>A0A379C793_9PAST</name>
<feature type="domain" description="Surface lipoprotein assembly modifier C-terminal" evidence="1">
    <location>
        <begin position="2"/>
        <end position="104"/>
    </location>
</feature>
<evidence type="ECO:0000259" key="1">
    <source>
        <dbReference type="Pfam" id="PF04575"/>
    </source>
</evidence>
<protein>
    <submittedName>
        <fullName evidence="2">TPR repeat-containing protein NMB0313</fullName>
    </submittedName>
</protein>
<reference evidence="2 3" key="1">
    <citation type="submission" date="2018-06" db="EMBL/GenBank/DDBJ databases">
        <authorList>
            <consortium name="Pathogen Informatics"/>
            <person name="Doyle S."/>
        </authorList>
    </citation>
    <scope>NUCLEOTIDE SEQUENCE [LARGE SCALE GENOMIC DNA]</scope>
    <source>
        <strain evidence="2 3">NCTC12872</strain>
    </source>
</reference>
<dbReference type="AlphaFoldDB" id="A0A379C793"/>
<dbReference type="OrthoDB" id="7525402at2"/>
<evidence type="ECO:0000313" key="2">
    <source>
        <dbReference type="EMBL" id="SUB58242.1"/>
    </source>
</evidence>
<dbReference type="Pfam" id="PF04575">
    <property type="entry name" value="SlipAM"/>
    <property type="match status" value="1"/>
</dbReference>
<proteinExistence type="predicted"/>
<organism evidence="2 3">
    <name type="scientific">Phocoenobacter uteri</name>
    <dbReference type="NCBI Taxonomy" id="146806"/>
    <lineage>
        <taxon>Bacteria</taxon>
        <taxon>Pseudomonadati</taxon>
        <taxon>Pseudomonadota</taxon>
        <taxon>Gammaproteobacteria</taxon>
        <taxon>Pasteurellales</taxon>
        <taxon>Pasteurellaceae</taxon>
        <taxon>Phocoenobacter</taxon>
    </lineage>
</organism>
<accession>A0A379C793</accession>
<sequence length="104" mass="12350">MKSVYAGWVQEWGKGISSQLNLNFALRHYDDEAFLPAGSSLRLYLGKQRKDKIYSTNLMLWKRDWHLLGVTPKLKFSWKQQKSNLSTMYSYKEKNVHLIFEKSF</sequence>
<evidence type="ECO:0000313" key="3">
    <source>
        <dbReference type="Proteomes" id="UP000255417"/>
    </source>
</evidence>
<gene>
    <name evidence="2" type="ORF">NCTC12872_00194</name>
</gene>
<dbReference type="EMBL" id="UGTA01000001">
    <property type="protein sequence ID" value="SUB58242.1"/>
    <property type="molecule type" value="Genomic_DNA"/>
</dbReference>
<dbReference type="InterPro" id="IPR007655">
    <property type="entry name" value="Slam_C"/>
</dbReference>
<dbReference type="Proteomes" id="UP000255417">
    <property type="component" value="Unassembled WGS sequence"/>
</dbReference>
<dbReference type="RefSeq" id="WP_115314772.1">
    <property type="nucleotide sequence ID" value="NZ_LWIF01000001.1"/>
</dbReference>
<keyword evidence="3" id="KW-1185">Reference proteome</keyword>